<organism evidence="2">
    <name type="scientific">marine sediment metagenome</name>
    <dbReference type="NCBI Taxonomy" id="412755"/>
    <lineage>
        <taxon>unclassified sequences</taxon>
        <taxon>metagenomes</taxon>
        <taxon>ecological metagenomes</taxon>
    </lineage>
</organism>
<name>A0A0F9K619_9ZZZZ</name>
<dbReference type="AlphaFoldDB" id="A0A0F9K619"/>
<comment type="caution">
    <text evidence="2">The sequence shown here is derived from an EMBL/GenBank/DDBJ whole genome shotgun (WGS) entry which is preliminary data.</text>
</comment>
<proteinExistence type="predicted"/>
<evidence type="ECO:0000313" key="2">
    <source>
        <dbReference type="EMBL" id="KKM77438.1"/>
    </source>
</evidence>
<dbReference type="EMBL" id="LAZR01008642">
    <property type="protein sequence ID" value="KKM77438.1"/>
    <property type="molecule type" value="Genomic_DNA"/>
</dbReference>
<evidence type="ECO:0000259" key="1">
    <source>
        <dbReference type="Pfam" id="PF09643"/>
    </source>
</evidence>
<protein>
    <recommendedName>
        <fullName evidence="1">YopX protein domain-containing protein</fullName>
    </recommendedName>
</protein>
<dbReference type="Pfam" id="PF09643">
    <property type="entry name" value="YopX"/>
    <property type="match status" value="1"/>
</dbReference>
<dbReference type="InterPro" id="IPR019096">
    <property type="entry name" value="YopX_protein"/>
</dbReference>
<gene>
    <name evidence="2" type="ORF">LCGC14_1370110</name>
</gene>
<sequence>MRQYRAIPIDGKDFVYGWYVEKEDSHGNTYPVIVFGREFEVIPKTVGQSTGLKDKSGTEIYEGDIVKDVSVGGHGKWWDGIVTWHDAGSVGWVVEPLSENKHRGAWGLNYNYEYEIIGNVHTHPELLSKRK</sequence>
<feature type="domain" description="YopX protein" evidence="1">
    <location>
        <begin position="38"/>
        <end position="127"/>
    </location>
</feature>
<dbReference type="InterPro" id="IPR023385">
    <property type="entry name" value="YopX-like_C"/>
</dbReference>
<reference evidence="2" key="1">
    <citation type="journal article" date="2015" name="Nature">
        <title>Complex archaea that bridge the gap between prokaryotes and eukaryotes.</title>
        <authorList>
            <person name="Spang A."/>
            <person name="Saw J.H."/>
            <person name="Jorgensen S.L."/>
            <person name="Zaremba-Niedzwiedzka K."/>
            <person name="Martijn J."/>
            <person name="Lind A.E."/>
            <person name="van Eijk R."/>
            <person name="Schleper C."/>
            <person name="Guy L."/>
            <person name="Ettema T.J."/>
        </authorList>
    </citation>
    <scope>NUCLEOTIDE SEQUENCE</scope>
</reference>
<dbReference type="Gene3D" id="2.30.30.290">
    <property type="entry name" value="YopX-like domains"/>
    <property type="match status" value="1"/>
</dbReference>
<accession>A0A0F9K619</accession>
<dbReference type="SUPFAM" id="SSF159006">
    <property type="entry name" value="YopX-like"/>
    <property type="match status" value="1"/>
</dbReference>